<dbReference type="Proteomes" id="UP001476798">
    <property type="component" value="Unassembled WGS sequence"/>
</dbReference>
<dbReference type="Gene3D" id="2.60.40.10">
    <property type="entry name" value="Immunoglobulins"/>
    <property type="match status" value="2"/>
</dbReference>
<evidence type="ECO:0000256" key="6">
    <source>
        <dbReference type="ARBA" id="ARBA00023157"/>
    </source>
</evidence>
<keyword evidence="5 8" id="KW-0472">Membrane</keyword>
<dbReference type="EMBL" id="JAHRIO010055610">
    <property type="protein sequence ID" value="MEQ2176802.1"/>
    <property type="molecule type" value="Genomic_DNA"/>
</dbReference>
<comment type="caution">
    <text evidence="11">The sequence shown here is derived from an EMBL/GenBank/DDBJ whole genome shotgun (WGS) entry which is preliminary data.</text>
</comment>
<evidence type="ECO:0000256" key="9">
    <source>
        <dbReference type="SAM" id="SignalP"/>
    </source>
</evidence>
<dbReference type="InterPro" id="IPR036179">
    <property type="entry name" value="Ig-like_dom_sf"/>
</dbReference>
<feature type="domain" description="Ig-like" evidence="10">
    <location>
        <begin position="153"/>
        <end position="228"/>
    </location>
</feature>
<gene>
    <name evidence="11" type="ORF">GOODEAATRI_031840</name>
</gene>
<name>A0ABV0P2X3_9TELE</name>
<dbReference type="PANTHER" id="PTHR19433:SF133">
    <property type="entry name" value="IMMUNE-TYPE RECEPTOR 5 PRECURSOR-RELATED"/>
    <property type="match status" value="1"/>
</dbReference>
<dbReference type="SUPFAM" id="SSF48726">
    <property type="entry name" value="Immunoglobulin"/>
    <property type="match status" value="2"/>
</dbReference>
<evidence type="ECO:0000256" key="5">
    <source>
        <dbReference type="ARBA" id="ARBA00023136"/>
    </source>
</evidence>
<dbReference type="SMART" id="SM00409">
    <property type="entry name" value="IG"/>
    <property type="match status" value="2"/>
</dbReference>
<organism evidence="11 12">
    <name type="scientific">Goodea atripinnis</name>
    <dbReference type="NCBI Taxonomy" id="208336"/>
    <lineage>
        <taxon>Eukaryota</taxon>
        <taxon>Metazoa</taxon>
        <taxon>Chordata</taxon>
        <taxon>Craniata</taxon>
        <taxon>Vertebrata</taxon>
        <taxon>Euteleostomi</taxon>
        <taxon>Actinopterygii</taxon>
        <taxon>Neopterygii</taxon>
        <taxon>Teleostei</taxon>
        <taxon>Neoteleostei</taxon>
        <taxon>Acanthomorphata</taxon>
        <taxon>Ovalentaria</taxon>
        <taxon>Atherinomorphae</taxon>
        <taxon>Cyprinodontiformes</taxon>
        <taxon>Goodeidae</taxon>
        <taxon>Goodea</taxon>
    </lineage>
</organism>
<keyword evidence="12" id="KW-1185">Reference proteome</keyword>
<feature type="chain" id="PRO_5047536335" description="Ig-like domain-containing protein" evidence="9">
    <location>
        <begin position="17"/>
        <end position="343"/>
    </location>
</feature>
<dbReference type="Pfam" id="PF07686">
    <property type="entry name" value="V-set"/>
    <property type="match status" value="1"/>
</dbReference>
<evidence type="ECO:0000259" key="10">
    <source>
        <dbReference type="PROSITE" id="PS50835"/>
    </source>
</evidence>
<evidence type="ECO:0000256" key="8">
    <source>
        <dbReference type="SAM" id="Phobius"/>
    </source>
</evidence>
<evidence type="ECO:0000256" key="3">
    <source>
        <dbReference type="ARBA" id="ARBA00022729"/>
    </source>
</evidence>
<evidence type="ECO:0000256" key="1">
    <source>
        <dbReference type="ARBA" id="ARBA00004236"/>
    </source>
</evidence>
<feature type="domain" description="Ig-like" evidence="10">
    <location>
        <begin position="26"/>
        <end position="134"/>
    </location>
</feature>
<protein>
    <recommendedName>
        <fullName evidence="10">Ig-like domain-containing protein</fullName>
    </recommendedName>
</protein>
<dbReference type="InterPro" id="IPR007110">
    <property type="entry name" value="Ig-like_dom"/>
</dbReference>
<keyword evidence="6" id="KW-1015">Disulfide bond</keyword>
<dbReference type="InterPro" id="IPR052051">
    <property type="entry name" value="TCR_complex_component"/>
</dbReference>
<evidence type="ECO:0000256" key="4">
    <source>
        <dbReference type="ARBA" id="ARBA00022859"/>
    </source>
</evidence>
<accession>A0ABV0P2X3</accession>
<comment type="subcellular location">
    <subcellularLocation>
        <location evidence="1">Cell membrane</location>
    </subcellularLocation>
</comment>
<keyword evidence="7" id="KW-0325">Glycoprotein</keyword>
<evidence type="ECO:0000256" key="2">
    <source>
        <dbReference type="ARBA" id="ARBA00022475"/>
    </source>
</evidence>
<keyword evidence="2" id="KW-1003">Cell membrane</keyword>
<dbReference type="PROSITE" id="PS50835">
    <property type="entry name" value="IG_LIKE"/>
    <property type="match status" value="2"/>
</dbReference>
<evidence type="ECO:0000256" key="7">
    <source>
        <dbReference type="ARBA" id="ARBA00023180"/>
    </source>
</evidence>
<proteinExistence type="predicted"/>
<reference evidence="11 12" key="1">
    <citation type="submission" date="2021-06" db="EMBL/GenBank/DDBJ databases">
        <authorList>
            <person name="Palmer J.M."/>
        </authorList>
    </citation>
    <scope>NUCLEOTIDE SEQUENCE [LARGE SCALE GENOMIC DNA]</scope>
    <source>
        <strain evidence="11 12">GA_2019</strain>
        <tissue evidence="11">Muscle</tissue>
    </source>
</reference>
<dbReference type="InterPro" id="IPR003599">
    <property type="entry name" value="Ig_sub"/>
</dbReference>
<evidence type="ECO:0000313" key="12">
    <source>
        <dbReference type="Proteomes" id="UP001476798"/>
    </source>
</evidence>
<sequence length="343" mass="38131">MILLWLTMLLLHQGYTLVPVVTAELGEPVTLTCAFTDQYQGNAWLYWYKQSTGDTLKLIVMQWKLMNPTYGPEFSASRLIVTNSKEMSNLTILKTLQQDGGMYHCAQTDLSGSFCTGTYLSIKSKQGNSESTLSYRVVQQPTVSHHRHPADLVTLQCLILSDSKNTTCSGDPNAFWFKTRSDKSSPDVIYTEGKKAQSCDKSSDSHRCFYDFSKNVSSSDPGTYYCAVATCGQILFGNGTHIKHDKPFKISMLMVTVICLVISLIGNIVLICFQIQRSACQLKESSSSQTRSNFNQKREDVTEDGADLNYAALHFSEGRASGGKKNRQLMTEESVYSPVKGSV</sequence>
<keyword evidence="3 9" id="KW-0732">Signal</keyword>
<feature type="signal peptide" evidence="9">
    <location>
        <begin position="1"/>
        <end position="16"/>
    </location>
</feature>
<feature type="transmembrane region" description="Helical" evidence="8">
    <location>
        <begin position="250"/>
        <end position="273"/>
    </location>
</feature>
<dbReference type="PANTHER" id="PTHR19433">
    <property type="entry name" value="T-CELL RECEPTOR ALPHA CHAIN V REGION-RELATED"/>
    <property type="match status" value="1"/>
</dbReference>
<evidence type="ECO:0000313" key="11">
    <source>
        <dbReference type="EMBL" id="MEQ2176802.1"/>
    </source>
</evidence>
<dbReference type="InterPro" id="IPR013783">
    <property type="entry name" value="Ig-like_fold"/>
</dbReference>
<keyword evidence="8" id="KW-0812">Transmembrane</keyword>
<dbReference type="InterPro" id="IPR013106">
    <property type="entry name" value="Ig_V-set"/>
</dbReference>
<keyword evidence="8" id="KW-1133">Transmembrane helix</keyword>
<keyword evidence="4" id="KW-0391">Immunity</keyword>